<gene>
    <name evidence="2" type="ORF">H1R19_04700</name>
</gene>
<evidence type="ECO:0000313" key="3">
    <source>
        <dbReference type="Proteomes" id="UP000515663"/>
    </source>
</evidence>
<reference evidence="3" key="1">
    <citation type="submission" date="2020-07" db="EMBL/GenBank/DDBJ databases">
        <title>novel species isolated from the respiratory tract of Marmot.</title>
        <authorList>
            <person name="Zhang G."/>
        </authorList>
    </citation>
    <scope>NUCLEOTIDE SEQUENCE [LARGE SCALE GENOMIC DNA]</scope>
    <source>
        <strain evidence="3">686</strain>
    </source>
</reference>
<dbReference type="Pfam" id="PF14012">
    <property type="entry name" value="DUF4229"/>
    <property type="match status" value="1"/>
</dbReference>
<accession>A0A7D7LZM6</accession>
<feature type="transmembrane region" description="Helical" evidence="1">
    <location>
        <begin position="38"/>
        <end position="57"/>
    </location>
</feature>
<sequence>MTLALALFAYTFARLLLVVAVAAIILFGGRLVGVEVPFLVAAVFGVLIALPLGMVLFKTLRLKVNGEIAALEASRRSKHDDLQSRLRGDN</sequence>
<dbReference type="AlphaFoldDB" id="A0A7D7LZM6"/>
<dbReference type="Proteomes" id="UP000515663">
    <property type="component" value="Chromosome"/>
</dbReference>
<dbReference type="InterPro" id="IPR025323">
    <property type="entry name" value="DUF4229"/>
</dbReference>
<organism evidence="2 3">
    <name type="scientific">Gordonia jinghuaiqii</name>
    <dbReference type="NCBI Taxonomy" id="2758710"/>
    <lineage>
        <taxon>Bacteria</taxon>
        <taxon>Bacillati</taxon>
        <taxon>Actinomycetota</taxon>
        <taxon>Actinomycetes</taxon>
        <taxon>Mycobacteriales</taxon>
        <taxon>Gordoniaceae</taxon>
        <taxon>Gordonia</taxon>
    </lineage>
</organism>
<keyword evidence="1" id="KW-1133">Transmembrane helix</keyword>
<keyword evidence="1" id="KW-0472">Membrane</keyword>
<evidence type="ECO:0000256" key="1">
    <source>
        <dbReference type="SAM" id="Phobius"/>
    </source>
</evidence>
<dbReference type="RefSeq" id="WP_188329746.1">
    <property type="nucleotide sequence ID" value="NZ_CP059491.1"/>
</dbReference>
<keyword evidence="3" id="KW-1185">Reference proteome</keyword>
<protein>
    <submittedName>
        <fullName evidence="2">DUF4229 domain-containing protein</fullName>
    </submittedName>
</protein>
<proteinExistence type="predicted"/>
<evidence type="ECO:0000313" key="2">
    <source>
        <dbReference type="EMBL" id="QMT03738.1"/>
    </source>
</evidence>
<keyword evidence="1" id="KW-0812">Transmembrane</keyword>
<name>A0A7D7LZM6_9ACTN</name>
<dbReference type="EMBL" id="CP059491">
    <property type="protein sequence ID" value="QMT03738.1"/>
    <property type="molecule type" value="Genomic_DNA"/>
</dbReference>
<dbReference type="KEGG" id="gji:H1R19_04700"/>